<dbReference type="GO" id="GO:0007064">
    <property type="term" value="P:mitotic sister chromatid cohesion"/>
    <property type="evidence" value="ECO:0007669"/>
    <property type="project" value="InterPro"/>
</dbReference>
<name>A0A7T8K8Y3_CALRO</name>
<evidence type="ECO:0000256" key="5">
    <source>
        <dbReference type="ARBA" id="ARBA00023306"/>
    </source>
</evidence>
<protein>
    <submittedName>
        <fullName evidence="6">Sister chromatid cohesion protein PDS5 -like protein BAlike</fullName>
    </submittedName>
</protein>
<dbReference type="Proteomes" id="UP000595437">
    <property type="component" value="Chromosome 6"/>
</dbReference>
<keyword evidence="7" id="KW-1185">Reference proteome</keyword>
<evidence type="ECO:0000256" key="1">
    <source>
        <dbReference type="ARBA" id="ARBA00004123"/>
    </source>
</evidence>
<sequence>YFKVALFLGKSDSKTSLSSSRTYDLIYELYIISPPILISVFPQLEFKLKSTDESERMGSAFLGRFNDVSLSIRIKCVQHTMHFLLNHEEVTPDIIEVLKVRQHDPYEAVRFEVVTAIVSAAKRNFSIVAESEDLLNFVKERTMDKKFKIRKEAVNGLAFVYYRHIMQPLQIPGAVKKAVS</sequence>
<evidence type="ECO:0000256" key="2">
    <source>
        <dbReference type="ARBA" id="ARBA00022618"/>
    </source>
</evidence>
<dbReference type="EMBL" id="CP045895">
    <property type="protein sequence ID" value="QQP49616.1"/>
    <property type="molecule type" value="Genomic_DNA"/>
</dbReference>
<keyword evidence="2" id="KW-0132">Cell division</keyword>
<proteinExistence type="predicted"/>
<reference evidence="7" key="1">
    <citation type="submission" date="2021-01" db="EMBL/GenBank/DDBJ databases">
        <title>Caligus Genome Assembly.</title>
        <authorList>
            <person name="Gallardo-Escarate C."/>
        </authorList>
    </citation>
    <scope>NUCLEOTIDE SEQUENCE [LARGE SCALE GENOMIC DNA]</scope>
</reference>
<evidence type="ECO:0000256" key="3">
    <source>
        <dbReference type="ARBA" id="ARBA00022776"/>
    </source>
</evidence>
<keyword evidence="4" id="KW-0539">Nucleus</keyword>
<accession>A0A7T8K8Y3</accession>
<dbReference type="InterPro" id="IPR011989">
    <property type="entry name" value="ARM-like"/>
</dbReference>
<organism evidence="6 7">
    <name type="scientific">Caligus rogercresseyi</name>
    <name type="common">Sea louse</name>
    <dbReference type="NCBI Taxonomy" id="217165"/>
    <lineage>
        <taxon>Eukaryota</taxon>
        <taxon>Metazoa</taxon>
        <taxon>Ecdysozoa</taxon>
        <taxon>Arthropoda</taxon>
        <taxon>Crustacea</taxon>
        <taxon>Multicrustacea</taxon>
        <taxon>Hexanauplia</taxon>
        <taxon>Copepoda</taxon>
        <taxon>Siphonostomatoida</taxon>
        <taxon>Caligidae</taxon>
        <taxon>Caligus</taxon>
    </lineage>
</organism>
<dbReference type="OrthoDB" id="200660at2759"/>
<dbReference type="Pfam" id="PF20168">
    <property type="entry name" value="PDS5"/>
    <property type="match status" value="2"/>
</dbReference>
<dbReference type="GO" id="GO:0000785">
    <property type="term" value="C:chromatin"/>
    <property type="evidence" value="ECO:0007669"/>
    <property type="project" value="TreeGrafter"/>
</dbReference>
<comment type="subcellular location">
    <subcellularLocation>
        <location evidence="1">Nucleus</location>
    </subcellularLocation>
</comment>
<dbReference type="PANTHER" id="PTHR12663:SF0">
    <property type="entry name" value="PRECOCIOUS DISSOCIATION OF SISTERS 5, ISOFORM A"/>
    <property type="match status" value="1"/>
</dbReference>
<evidence type="ECO:0000256" key="4">
    <source>
        <dbReference type="ARBA" id="ARBA00023242"/>
    </source>
</evidence>
<evidence type="ECO:0000313" key="7">
    <source>
        <dbReference type="Proteomes" id="UP000595437"/>
    </source>
</evidence>
<dbReference type="GO" id="GO:0005634">
    <property type="term" value="C:nucleus"/>
    <property type="evidence" value="ECO:0007669"/>
    <property type="project" value="UniProtKB-SubCell"/>
</dbReference>
<dbReference type="InterPro" id="IPR039776">
    <property type="entry name" value="Pds5"/>
</dbReference>
<feature type="non-terminal residue" evidence="6">
    <location>
        <position position="1"/>
    </location>
</feature>
<dbReference type="SUPFAM" id="SSF48371">
    <property type="entry name" value="ARM repeat"/>
    <property type="match status" value="1"/>
</dbReference>
<dbReference type="InterPro" id="IPR016024">
    <property type="entry name" value="ARM-type_fold"/>
</dbReference>
<evidence type="ECO:0000313" key="6">
    <source>
        <dbReference type="EMBL" id="QQP49616.1"/>
    </source>
</evidence>
<dbReference type="GO" id="GO:0006281">
    <property type="term" value="P:DNA repair"/>
    <property type="evidence" value="ECO:0007669"/>
    <property type="project" value="TreeGrafter"/>
</dbReference>
<gene>
    <name evidence="6" type="ORF">FKW44_010345</name>
</gene>
<dbReference type="PANTHER" id="PTHR12663">
    <property type="entry name" value="ANDROGEN INDUCED INHIBITOR OF PROLIFERATION AS3 / PDS5-RELATED"/>
    <property type="match status" value="1"/>
</dbReference>
<dbReference type="AlphaFoldDB" id="A0A7T8K8Y3"/>
<dbReference type="GO" id="GO:0051301">
    <property type="term" value="P:cell division"/>
    <property type="evidence" value="ECO:0007669"/>
    <property type="project" value="UniProtKB-KW"/>
</dbReference>
<keyword evidence="3" id="KW-0498">Mitosis</keyword>
<dbReference type="Gene3D" id="1.25.10.10">
    <property type="entry name" value="Leucine-rich Repeat Variant"/>
    <property type="match status" value="1"/>
</dbReference>
<keyword evidence="5" id="KW-0131">Cell cycle</keyword>